<proteinExistence type="predicted"/>
<dbReference type="RefSeq" id="XP_062644698.1">
    <property type="nucleotide sequence ID" value="XM_062793577.1"/>
</dbReference>
<name>A0AAN6TUF4_9PEZI</name>
<accession>A0AAN6TUF4</accession>
<feature type="region of interest" description="Disordered" evidence="1">
    <location>
        <begin position="461"/>
        <end position="483"/>
    </location>
</feature>
<reference evidence="2" key="2">
    <citation type="submission" date="2023-05" db="EMBL/GenBank/DDBJ databases">
        <authorList>
            <consortium name="Lawrence Berkeley National Laboratory"/>
            <person name="Steindorff A."/>
            <person name="Hensen N."/>
            <person name="Bonometti L."/>
            <person name="Westerberg I."/>
            <person name="Brannstrom I.O."/>
            <person name="Guillou S."/>
            <person name="Cros-Aarteil S."/>
            <person name="Calhoun S."/>
            <person name="Haridas S."/>
            <person name="Kuo A."/>
            <person name="Mondo S."/>
            <person name="Pangilinan J."/>
            <person name="Riley R."/>
            <person name="Labutti K."/>
            <person name="Andreopoulos B."/>
            <person name="Lipzen A."/>
            <person name="Chen C."/>
            <person name="Yanf M."/>
            <person name="Daum C."/>
            <person name="Ng V."/>
            <person name="Clum A."/>
            <person name="Ohm R."/>
            <person name="Martin F."/>
            <person name="Silar P."/>
            <person name="Natvig D."/>
            <person name="Lalanne C."/>
            <person name="Gautier V."/>
            <person name="Ament-Velasquez S.L."/>
            <person name="Kruys A."/>
            <person name="Hutchinson M.I."/>
            <person name="Powell A.J."/>
            <person name="Barry K."/>
            <person name="Miller A.N."/>
            <person name="Grigoriev I.V."/>
            <person name="Debuchy R."/>
            <person name="Gladieux P."/>
            <person name="Thoren M.H."/>
            <person name="Johannesson H."/>
        </authorList>
    </citation>
    <scope>NUCLEOTIDE SEQUENCE</scope>
    <source>
        <strain evidence="2">CBS 731.68</strain>
    </source>
</reference>
<dbReference type="GeneID" id="87830346"/>
<evidence type="ECO:0008006" key="4">
    <source>
        <dbReference type="Google" id="ProtNLM"/>
    </source>
</evidence>
<evidence type="ECO:0000313" key="3">
    <source>
        <dbReference type="Proteomes" id="UP001302602"/>
    </source>
</evidence>
<dbReference type="EMBL" id="MU853236">
    <property type="protein sequence ID" value="KAK4120927.1"/>
    <property type="molecule type" value="Genomic_DNA"/>
</dbReference>
<dbReference type="AlphaFoldDB" id="A0AAN6TUF4"/>
<protein>
    <recommendedName>
        <fullName evidence="4">F-box domain-containing protein</fullName>
    </recommendedName>
</protein>
<sequence>MDRVGLDTCGHLEQEQEQMQDPNRSLTLESLPTEVLVAILSAAHSTADLRSLISASPRLYQIFVSAKREVLLSIVTNDLGAALRDAAAALLLTPTRLNYRGPTYLDECERVIRRYEALPHGADGALSSAIALPTAAVIQLSRLNRSVQFLVDEFAESRLPELRKIHPDAGGPLTPVERRRLARALLRHQVLARIEYGDRLLRVEAGEHLPRETAMMHRFLRLFKPWEIEQLAEAHSFLSELVWRAFPPLRGLPSLDQRASQQWDRKRDAAFDDLCGLHSALVEAERAYSNSTSNNLGPRRFRAIPPAGMVLTARFRFLRAGPLPAHSAGSYSVAREFRPLRDELYRHEDALPQLVYEGDGNDDAAPPFAWVDGHGGLDCQRWGDQVRREVVPGEEGQEEEGTSTARQRIWVRVNMDRWRWLGFVFYDRRRVELLKTRMPVYETGWLTTAPPSDEELQEFYDKARLAQPKPTRPSRRANATRGG</sequence>
<comment type="caution">
    <text evidence="2">The sequence shown here is derived from an EMBL/GenBank/DDBJ whole genome shotgun (WGS) entry which is preliminary data.</text>
</comment>
<evidence type="ECO:0000313" key="2">
    <source>
        <dbReference type="EMBL" id="KAK4120927.1"/>
    </source>
</evidence>
<keyword evidence="3" id="KW-1185">Reference proteome</keyword>
<dbReference type="Proteomes" id="UP001302602">
    <property type="component" value="Unassembled WGS sequence"/>
</dbReference>
<gene>
    <name evidence="2" type="ORF">N657DRAFT_648731</name>
</gene>
<evidence type="ECO:0000256" key="1">
    <source>
        <dbReference type="SAM" id="MobiDB-lite"/>
    </source>
</evidence>
<organism evidence="2 3">
    <name type="scientific">Parathielavia appendiculata</name>
    <dbReference type="NCBI Taxonomy" id="2587402"/>
    <lineage>
        <taxon>Eukaryota</taxon>
        <taxon>Fungi</taxon>
        <taxon>Dikarya</taxon>
        <taxon>Ascomycota</taxon>
        <taxon>Pezizomycotina</taxon>
        <taxon>Sordariomycetes</taxon>
        <taxon>Sordariomycetidae</taxon>
        <taxon>Sordariales</taxon>
        <taxon>Chaetomiaceae</taxon>
        <taxon>Parathielavia</taxon>
    </lineage>
</organism>
<reference evidence="2" key="1">
    <citation type="journal article" date="2023" name="Mol. Phylogenet. Evol.">
        <title>Genome-scale phylogeny and comparative genomics of the fungal order Sordariales.</title>
        <authorList>
            <person name="Hensen N."/>
            <person name="Bonometti L."/>
            <person name="Westerberg I."/>
            <person name="Brannstrom I.O."/>
            <person name="Guillou S."/>
            <person name="Cros-Aarteil S."/>
            <person name="Calhoun S."/>
            <person name="Haridas S."/>
            <person name="Kuo A."/>
            <person name="Mondo S."/>
            <person name="Pangilinan J."/>
            <person name="Riley R."/>
            <person name="LaButti K."/>
            <person name="Andreopoulos B."/>
            <person name="Lipzen A."/>
            <person name="Chen C."/>
            <person name="Yan M."/>
            <person name="Daum C."/>
            <person name="Ng V."/>
            <person name="Clum A."/>
            <person name="Steindorff A."/>
            <person name="Ohm R.A."/>
            <person name="Martin F."/>
            <person name="Silar P."/>
            <person name="Natvig D.O."/>
            <person name="Lalanne C."/>
            <person name="Gautier V."/>
            <person name="Ament-Velasquez S.L."/>
            <person name="Kruys A."/>
            <person name="Hutchinson M.I."/>
            <person name="Powell A.J."/>
            <person name="Barry K."/>
            <person name="Miller A.N."/>
            <person name="Grigoriev I.V."/>
            <person name="Debuchy R."/>
            <person name="Gladieux P."/>
            <person name="Hiltunen Thoren M."/>
            <person name="Johannesson H."/>
        </authorList>
    </citation>
    <scope>NUCLEOTIDE SEQUENCE</scope>
    <source>
        <strain evidence="2">CBS 731.68</strain>
    </source>
</reference>